<proteinExistence type="predicted"/>
<reference evidence="2" key="1">
    <citation type="journal article" date="2019" name="Int. J. Syst. Evol. Microbiol.">
        <title>The Global Catalogue of Microorganisms (GCM) 10K type strain sequencing project: providing services to taxonomists for standard genome sequencing and annotation.</title>
        <authorList>
            <consortium name="The Broad Institute Genomics Platform"/>
            <consortium name="The Broad Institute Genome Sequencing Center for Infectious Disease"/>
            <person name="Wu L."/>
            <person name="Ma J."/>
        </authorList>
    </citation>
    <scope>NUCLEOTIDE SEQUENCE [LARGE SCALE GENOMIC DNA]</scope>
    <source>
        <strain evidence="2">KCTC 52141</strain>
    </source>
</reference>
<comment type="caution">
    <text evidence="1">The sequence shown here is derived from an EMBL/GenBank/DDBJ whole genome shotgun (WGS) entry which is preliminary data.</text>
</comment>
<evidence type="ECO:0000313" key="2">
    <source>
        <dbReference type="Proteomes" id="UP001595548"/>
    </source>
</evidence>
<accession>A0ABV7HUC3</accession>
<evidence type="ECO:0000313" key="1">
    <source>
        <dbReference type="EMBL" id="MFC3156398.1"/>
    </source>
</evidence>
<keyword evidence="2" id="KW-1185">Reference proteome</keyword>
<dbReference type="EMBL" id="JBHRTL010000030">
    <property type="protein sequence ID" value="MFC3156398.1"/>
    <property type="molecule type" value="Genomic_DNA"/>
</dbReference>
<organism evidence="1 2">
    <name type="scientific">Gilvimarinus japonicus</name>
    <dbReference type="NCBI Taxonomy" id="1796469"/>
    <lineage>
        <taxon>Bacteria</taxon>
        <taxon>Pseudomonadati</taxon>
        <taxon>Pseudomonadota</taxon>
        <taxon>Gammaproteobacteria</taxon>
        <taxon>Cellvibrionales</taxon>
        <taxon>Cellvibrionaceae</taxon>
        <taxon>Gilvimarinus</taxon>
    </lineage>
</organism>
<gene>
    <name evidence="1" type="ORF">ACFOEB_14390</name>
</gene>
<dbReference type="RefSeq" id="WP_339614736.1">
    <property type="nucleotide sequence ID" value="NZ_AP031500.1"/>
</dbReference>
<protein>
    <submittedName>
        <fullName evidence="1">Uncharacterized protein</fullName>
    </submittedName>
</protein>
<dbReference type="Proteomes" id="UP001595548">
    <property type="component" value="Unassembled WGS sequence"/>
</dbReference>
<name>A0ABV7HUC3_9GAMM</name>
<sequence>MNGQNSAHTAPQLSTSSAAFAEYYQFYRRRQDALNLIRQLNRAIKAAQRHRGMSMGLLGGNELFKEEFYQLEHQLERRILALQALAQASKGLLSERDQQNLRSAWVTISRDWQEDSVIDNYELHCHLIEQSLAMLAGLSRQMEQPCAEAMGDTTVTHESTSYPSRFKHLEVLHFTTRLLPAVVEQIGRIRALGTYSAAAGYVDAHHDSKLRYVIQCTRVNNEKLRHQIKRLEGILEQDIGLLSQLKSYELKLMFLLNMVETDILHEGAQNADSNRIYNLATDIIDVYLTIVDNGVDLISQWHDADMDQWLIGQAATP</sequence>